<name>A0A2J7ZVZ8_9CHLO</name>
<accession>A0A2J7ZVZ8</accession>
<organism evidence="2 3">
    <name type="scientific">Tetrabaena socialis</name>
    <dbReference type="NCBI Taxonomy" id="47790"/>
    <lineage>
        <taxon>Eukaryota</taxon>
        <taxon>Viridiplantae</taxon>
        <taxon>Chlorophyta</taxon>
        <taxon>core chlorophytes</taxon>
        <taxon>Chlorophyceae</taxon>
        <taxon>CS clade</taxon>
        <taxon>Chlamydomonadales</taxon>
        <taxon>Tetrabaenaceae</taxon>
        <taxon>Tetrabaena</taxon>
    </lineage>
</organism>
<reference evidence="2 3" key="1">
    <citation type="journal article" date="2017" name="Mol. Biol. Evol.">
        <title>The 4-celled Tetrabaena socialis nuclear genome reveals the essential components for genetic control of cell number at the origin of multicellularity in the volvocine lineage.</title>
        <authorList>
            <person name="Featherston J."/>
            <person name="Arakaki Y."/>
            <person name="Hanschen E.R."/>
            <person name="Ferris P.J."/>
            <person name="Michod R.E."/>
            <person name="Olson B.J.S.C."/>
            <person name="Nozaki H."/>
            <person name="Durand P.M."/>
        </authorList>
    </citation>
    <scope>NUCLEOTIDE SEQUENCE [LARGE SCALE GENOMIC DNA]</scope>
    <source>
        <strain evidence="2 3">NIES-571</strain>
    </source>
</reference>
<evidence type="ECO:0000259" key="1">
    <source>
        <dbReference type="PROSITE" id="PS51688"/>
    </source>
</evidence>
<dbReference type="Proteomes" id="UP000236333">
    <property type="component" value="Unassembled WGS sequence"/>
</dbReference>
<dbReference type="OrthoDB" id="107594at2759"/>
<dbReference type="InterPro" id="IPR030392">
    <property type="entry name" value="S74_ICA"/>
</dbReference>
<evidence type="ECO:0000313" key="2">
    <source>
        <dbReference type="EMBL" id="PNH04435.1"/>
    </source>
</evidence>
<dbReference type="PROSITE" id="PS51688">
    <property type="entry name" value="ICA"/>
    <property type="match status" value="1"/>
</dbReference>
<dbReference type="EMBL" id="PGGS01000389">
    <property type="protein sequence ID" value="PNH04435.1"/>
    <property type="molecule type" value="Genomic_DNA"/>
</dbReference>
<proteinExistence type="predicted"/>
<keyword evidence="3" id="KW-1185">Reference proteome</keyword>
<feature type="domain" description="Peptidase S74" evidence="1">
    <location>
        <begin position="329"/>
        <end position="427"/>
    </location>
</feature>
<evidence type="ECO:0000313" key="3">
    <source>
        <dbReference type="Proteomes" id="UP000236333"/>
    </source>
</evidence>
<protein>
    <recommendedName>
        <fullName evidence="1">Peptidase S74 domain-containing protein</fullName>
    </recommendedName>
</protein>
<gene>
    <name evidence="2" type="ORF">TSOC_009413</name>
</gene>
<dbReference type="AlphaFoldDB" id="A0A2J7ZVZ8"/>
<dbReference type="InterPro" id="IPR036388">
    <property type="entry name" value="WH-like_DNA-bd_sf"/>
</dbReference>
<dbReference type="Gene3D" id="1.10.10.10">
    <property type="entry name" value="Winged helix-like DNA-binding domain superfamily/Winged helix DNA-binding domain"/>
    <property type="match status" value="1"/>
</dbReference>
<comment type="caution">
    <text evidence="2">The sequence shown here is derived from an EMBL/GenBank/DDBJ whole genome shotgun (WGS) entry which is preliminary data.</text>
</comment>
<sequence length="427" mass="44927">MAAASVLTAPQYSLTYNTHEDELSQLGTLVTTNIAAYMDSNYDPQTLRIGASSNLVAQAVKGVYLEHGSTSKVTLSTASGGIINPYMSIGMSNSRVTFIDQASAGLSFQTLDTAIGGMRFVEDASTMTLSMPTLNDGLSVLPAVAMQSTLAVALDTSLNQNLYVTGDTGMGGRLVTYGGVFTPDLALYRTSSNNGAAQVGYSFKINDKDQLELVKYSFFDQSGTAVSKKVAVYGTSTIGALEVSDVVYEPSLITGSASTSTSSNGSNVFQGLGELMTVSQTGSMYSLNTLTLGTSNVNTNYALQVSGTTLSTQFRAESNVSSPSFLTTSDVRLKDLHGDITGPDALEAILGLSPLTYSWKTDASQKKHAGFTAQNIGAMMPLAVQVVPKGKIDDALHIDNTALIAYLVAAVKELAIMTVRSKKLKTL</sequence>
<dbReference type="Pfam" id="PF13884">
    <property type="entry name" value="Peptidase_S74"/>
    <property type="match status" value="1"/>
</dbReference>